<dbReference type="InterPro" id="IPR023485">
    <property type="entry name" value="Ptyr_pPase"/>
</dbReference>
<dbReference type="GO" id="GO:0046685">
    <property type="term" value="P:response to arsenic-containing substance"/>
    <property type="evidence" value="ECO:0007669"/>
    <property type="project" value="UniProtKB-KW"/>
</dbReference>
<dbReference type="InterPro" id="IPR036196">
    <property type="entry name" value="Ptyr_pPase_sf"/>
</dbReference>
<dbReference type="CDD" id="cd16345">
    <property type="entry name" value="LMWP_ArsC"/>
    <property type="match status" value="1"/>
</dbReference>
<keyword evidence="4" id="KW-1185">Reference proteome</keyword>
<dbReference type="RefSeq" id="WP_115835686.1">
    <property type="nucleotide sequence ID" value="NZ_CP025086.1"/>
</dbReference>
<dbReference type="EMBL" id="QUMO01000002">
    <property type="protein sequence ID" value="REF87492.1"/>
    <property type="molecule type" value="Genomic_DNA"/>
</dbReference>
<evidence type="ECO:0000259" key="2">
    <source>
        <dbReference type="SMART" id="SM00226"/>
    </source>
</evidence>
<dbReference type="Gene3D" id="3.40.50.2300">
    <property type="match status" value="1"/>
</dbReference>
<keyword evidence="1" id="KW-0059">Arsenical resistance</keyword>
<dbReference type="SMART" id="SM00226">
    <property type="entry name" value="LMWPc"/>
    <property type="match status" value="1"/>
</dbReference>
<accession>A0A3D9YXS2</accession>
<organism evidence="3 4">
    <name type="scientific">Methylovirgula ligni</name>
    <dbReference type="NCBI Taxonomy" id="569860"/>
    <lineage>
        <taxon>Bacteria</taxon>
        <taxon>Pseudomonadati</taxon>
        <taxon>Pseudomonadota</taxon>
        <taxon>Alphaproteobacteria</taxon>
        <taxon>Hyphomicrobiales</taxon>
        <taxon>Beijerinckiaceae</taxon>
        <taxon>Methylovirgula</taxon>
    </lineage>
</organism>
<evidence type="ECO:0000256" key="1">
    <source>
        <dbReference type="ARBA" id="ARBA00022849"/>
    </source>
</evidence>
<feature type="domain" description="Phosphotyrosine protein phosphatase I" evidence="2">
    <location>
        <begin position="6"/>
        <end position="144"/>
    </location>
</feature>
<dbReference type="PANTHER" id="PTHR43428">
    <property type="entry name" value="ARSENATE REDUCTASE"/>
    <property type="match status" value="1"/>
</dbReference>
<dbReference type="PANTHER" id="PTHR43428:SF1">
    <property type="entry name" value="ARSENATE REDUCTASE"/>
    <property type="match status" value="1"/>
</dbReference>
<name>A0A3D9YXS2_9HYPH</name>
<dbReference type="Proteomes" id="UP000256900">
    <property type="component" value="Unassembled WGS sequence"/>
</dbReference>
<dbReference type="Pfam" id="PF01451">
    <property type="entry name" value="LMWPc"/>
    <property type="match status" value="1"/>
</dbReference>
<sequence length="180" mass="19566">MSTRALNVLFLCTGNSARSIIAEVILNHIGAGKFRAFSAGSHPKGEVNPNTLALLKNLGHDISSLRSKSWDEFAAPGSPVFDFVFTVCDNAAGEACPLWPGHPVTAHWGIPDPAEARGTAAEIAFAFNEAYRMLHRRIELFTLLPFPALDEFSLRTKLREIGRDGVPPPAHEDASDFAQE</sequence>
<comment type="caution">
    <text evidence="3">The sequence shown here is derived from an EMBL/GenBank/DDBJ whole genome shotgun (WGS) entry which is preliminary data.</text>
</comment>
<reference evidence="3 4" key="1">
    <citation type="submission" date="2018-08" db="EMBL/GenBank/DDBJ databases">
        <title>Genomic Encyclopedia of Type Strains, Phase IV (KMG-IV): sequencing the most valuable type-strain genomes for metagenomic binning, comparative biology and taxonomic classification.</title>
        <authorList>
            <person name="Goeker M."/>
        </authorList>
    </citation>
    <scope>NUCLEOTIDE SEQUENCE [LARGE SCALE GENOMIC DNA]</scope>
    <source>
        <strain evidence="3 4">BW863</strain>
    </source>
</reference>
<proteinExistence type="predicted"/>
<evidence type="ECO:0000313" key="3">
    <source>
        <dbReference type="EMBL" id="REF87492.1"/>
    </source>
</evidence>
<dbReference type="SUPFAM" id="SSF52788">
    <property type="entry name" value="Phosphotyrosine protein phosphatases I"/>
    <property type="match status" value="1"/>
</dbReference>
<protein>
    <submittedName>
        <fullName evidence="3">Protein tyrosine phosphatase</fullName>
    </submittedName>
</protein>
<dbReference type="OrthoDB" id="9793058at2"/>
<dbReference type="AlphaFoldDB" id="A0A3D9YXS2"/>
<gene>
    <name evidence="3" type="ORF">DES32_1115</name>
</gene>
<evidence type="ECO:0000313" key="4">
    <source>
        <dbReference type="Proteomes" id="UP000256900"/>
    </source>
</evidence>